<evidence type="ECO:0000256" key="2">
    <source>
        <dbReference type="SAM" id="MobiDB-lite"/>
    </source>
</evidence>
<dbReference type="GO" id="GO:0046872">
    <property type="term" value="F:metal ion binding"/>
    <property type="evidence" value="ECO:0007669"/>
    <property type="project" value="InterPro"/>
</dbReference>
<dbReference type="EC" id="1.1.1.1" evidence="5"/>
<organism evidence="5 6">
    <name type="scientific">Halorubrum alkaliphilum</name>
    <dbReference type="NCBI Taxonomy" id="261290"/>
    <lineage>
        <taxon>Archaea</taxon>
        <taxon>Methanobacteriati</taxon>
        <taxon>Methanobacteriota</taxon>
        <taxon>Stenosarchaea group</taxon>
        <taxon>Halobacteria</taxon>
        <taxon>Halobacteriales</taxon>
        <taxon>Haloferacaceae</taxon>
        <taxon>Halorubrum</taxon>
    </lineage>
</organism>
<dbReference type="PANTHER" id="PTHR11496:SF83">
    <property type="entry name" value="HYDROXYACID-OXOACID TRANSHYDROGENASE, MITOCHONDRIAL"/>
    <property type="match status" value="1"/>
</dbReference>
<feature type="domain" description="Alcohol dehydrogenase iron-type/glycerol dehydrogenase GldA" evidence="3">
    <location>
        <begin position="18"/>
        <end position="188"/>
    </location>
</feature>
<accession>A0A8T4GG65</accession>
<evidence type="ECO:0000259" key="3">
    <source>
        <dbReference type="Pfam" id="PF00465"/>
    </source>
</evidence>
<dbReference type="Gene3D" id="1.20.1090.10">
    <property type="entry name" value="Dehydroquinate synthase-like - alpha domain"/>
    <property type="match status" value="1"/>
</dbReference>
<protein>
    <submittedName>
        <fullName evidence="5">Alcohol dehydrogenase</fullName>
        <ecNumber evidence="5">1.1.1.1</ecNumber>
    </submittedName>
</protein>
<feature type="domain" description="Fe-containing alcohol dehydrogenase-like C-terminal" evidence="4">
    <location>
        <begin position="202"/>
        <end position="380"/>
    </location>
</feature>
<dbReference type="InterPro" id="IPR039697">
    <property type="entry name" value="Alcohol_dehydrogenase_Fe"/>
</dbReference>
<dbReference type="Pfam" id="PF25137">
    <property type="entry name" value="ADH_Fe_C"/>
    <property type="match status" value="1"/>
</dbReference>
<dbReference type="Pfam" id="PF00465">
    <property type="entry name" value="Fe-ADH"/>
    <property type="match status" value="1"/>
</dbReference>
<evidence type="ECO:0000313" key="6">
    <source>
        <dbReference type="Proteomes" id="UP000823588"/>
    </source>
</evidence>
<dbReference type="PANTHER" id="PTHR11496">
    <property type="entry name" value="ALCOHOL DEHYDROGENASE"/>
    <property type="match status" value="1"/>
</dbReference>
<dbReference type="AlphaFoldDB" id="A0A8T4GG65"/>
<dbReference type="InterPro" id="IPR056798">
    <property type="entry name" value="ADH_Fe_C"/>
</dbReference>
<gene>
    <name evidence="5" type="ORF">J2751_002235</name>
</gene>
<dbReference type="RefSeq" id="WP_209485975.1">
    <property type="nucleotide sequence ID" value="NZ_JAGGKQ010000017.1"/>
</dbReference>
<dbReference type="OrthoDB" id="57329at2157"/>
<evidence type="ECO:0000259" key="4">
    <source>
        <dbReference type="Pfam" id="PF25137"/>
    </source>
</evidence>
<dbReference type="EMBL" id="JAGGKQ010000017">
    <property type="protein sequence ID" value="MBP1923196.1"/>
    <property type="molecule type" value="Genomic_DNA"/>
</dbReference>
<feature type="region of interest" description="Disordered" evidence="2">
    <location>
        <begin position="370"/>
        <end position="393"/>
    </location>
</feature>
<dbReference type="InterPro" id="IPR001670">
    <property type="entry name" value="ADH_Fe/GldA"/>
</dbReference>
<comment type="caution">
    <text evidence="5">The sequence shown here is derived from an EMBL/GenBank/DDBJ whole genome shotgun (WGS) entry which is preliminary data.</text>
</comment>
<evidence type="ECO:0000256" key="1">
    <source>
        <dbReference type="ARBA" id="ARBA00023002"/>
    </source>
</evidence>
<keyword evidence="1 5" id="KW-0560">Oxidoreductase</keyword>
<dbReference type="GO" id="GO:0004022">
    <property type="term" value="F:alcohol dehydrogenase (NAD+) activity"/>
    <property type="evidence" value="ECO:0007669"/>
    <property type="project" value="UniProtKB-EC"/>
</dbReference>
<reference evidence="5" key="1">
    <citation type="submission" date="2021-03" db="EMBL/GenBank/DDBJ databases">
        <title>Genomic Encyclopedia of Type Strains, Phase IV (KMG-IV): sequencing the most valuable type-strain genomes for metagenomic binning, comparative biology and taxonomic classification.</title>
        <authorList>
            <person name="Goeker M."/>
        </authorList>
    </citation>
    <scope>NUCLEOTIDE SEQUENCE</scope>
    <source>
        <strain evidence="5">DSM 23564</strain>
    </source>
</reference>
<dbReference type="Proteomes" id="UP000823588">
    <property type="component" value="Unassembled WGS sequence"/>
</dbReference>
<dbReference type="Gene3D" id="3.40.50.1970">
    <property type="match status" value="1"/>
</dbReference>
<dbReference type="SUPFAM" id="SSF56796">
    <property type="entry name" value="Dehydroquinate synthase-like"/>
    <property type="match status" value="1"/>
</dbReference>
<name>A0A8T4GG65_9EURY</name>
<keyword evidence="6" id="KW-1185">Reference proteome</keyword>
<evidence type="ECO:0000313" key="5">
    <source>
        <dbReference type="EMBL" id="MBP1923196.1"/>
    </source>
</evidence>
<sequence>MEQHSLSRFEYRAPTIRHGSVEELGRELANHGYERALVITGKTVGSRPAVLDPVREGLSDRLVGVVDRTTPEKRLETVLSAAERAEERDADVLVGLGGASSLDVTRVTAAVAASESSPAELRTSFERTGTLPVPEAPLPSVAVPTTLAGGSLSMLGGVSARRTTSGTELVGGGVGDPRLMPVLALYDPELVGTTPREILAGSAMNGFNKGVETLYSSHRTPVTDATASRGLRLLIDGLPTLSEDPEHWDLETMLRGVSLVQYGTTRPTGTTFSLLHALGHSLRVHAGVQLGVAHAVVTPPALERLFDDADGRRELLADAMTVDTDERGPAEGVVSAVASLRETLGLPERLRNVEGVSESMLETVARTAAEDFLRSNDPPTPSLAVPPEHRKDEPWCGTPHPPADLTVSTPAFLTILESAW</sequence>
<proteinExistence type="predicted"/>
<dbReference type="CDD" id="cd14866">
    <property type="entry name" value="Fe-ADH-like"/>
    <property type="match status" value="1"/>
</dbReference>